<keyword evidence="2" id="KW-1185">Reference proteome</keyword>
<dbReference type="OrthoDB" id="5153809at2759"/>
<name>A0A0F7ZFG1_9HYPO</name>
<sequence length="155" mass="17611">MEEGSGKYDDINDLKNDQVAAFITHTEGCHPKLKEELNNLSHVVRVIVQWSLPPEQLVIERIPYKMLSKQQHRSFKELFTFSDRPEYTFSWIEPGSAAIPNWWCGPGDTLRAPDDLDAEKLRLPPPAYSAPPPAEHDGSLDVVYEDVIYEDAACD</sequence>
<organism evidence="1 2">
    <name type="scientific">Hirsutella minnesotensis 3608</name>
    <dbReference type="NCBI Taxonomy" id="1043627"/>
    <lineage>
        <taxon>Eukaryota</taxon>
        <taxon>Fungi</taxon>
        <taxon>Dikarya</taxon>
        <taxon>Ascomycota</taxon>
        <taxon>Pezizomycotina</taxon>
        <taxon>Sordariomycetes</taxon>
        <taxon>Hypocreomycetidae</taxon>
        <taxon>Hypocreales</taxon>
        <taxon>Ophiocordycipitaceae</taxon>
        <taxon>Hirsutella</taxon>
    </lineage>
</organism>
<evidence type="ECO:0000313" key="1">
    <source>
        <dbReference type="EMBL" id="KJZ69081.1"/>
    </source>
</evidence>
<dbReference type="EMBL" id="KQ030768">
    <property type="protein sequence ID" value="KJZ69081.1"/>
    <property type="molecule type" value="Genomic_DNA"/>
</dbReference>
<proteinExistence type="predicted"/>
<accession>A0A0F7ZFG1</accession>
<dbReference type="Proteomes" id="UP000054481">
    <property type="component" value="Unassembled WGS sequence"/>
</dbReference>
<gene>
    <name evidence="1" type="ORF">HIM_11531</name>
</gene>
<evidence type="ECO:0000313" key="2">
    <source>
        <dbReference type="Proteomes" id="UP000054481"/>
    </source>
</evidence>
<dbReference type="AlphaFoldDB" id="A0A0F7ZFG1"/>
<protein>
    <submittedName>
        <fullName evidence="1">Uncharacterized protein</fullName>
    </submittedName>
</protein>
<reference evidence="1 2" key="1">
    <citation type="journal article" date="2014" name="Genome Biol. Evol.">
        <title>Comparative genomics and transcriptomics analyses reveal divergent lifestyle features of nematode endoparasitic fungus Hirsutella minnesotensis.</title>
        <authorList>
            <person name="Lai Y."/>
            <person name="Liu K."/>
            <person name="Zhang X."/>
            <person name="Zhang X."/>
            <person name="Li K."/>
            <person name="Wang N."/>
            <person name="Shu C."/>
            <person name="Wu Y."/>
            <person name="Wang C."/>
            <person name="Bushley K.E."/>
            <person name="Xiang M."/>
            <person name="Liu X."/>
        </authorList>
    </citation>
    <scope>NUCLEOTIDE SEQUENCE [LARGE SCALE GENOMIC DNA]</scope>
    <source>
        <strain evidence="1 2">3608</strain>
    </source>
</reference>